<dbReference type="Gene3D" id="3.30.70.270">
    <property type="match status" value="1"/>
</dbReference>
<evidence type="ECO:0000313" key="3">
    <source>
        <dbReference type="EMBL" id="GKX29793.1"/>
    </source>
</evidence>
<keyword evidence="1" id="KW-0812">Transmembrane</keyword>
<dbReference type="InterPro" id="IPR029151">
    <property type="entry name" value="Sensor-like_sf"/>
</dbReference>
<dbReference type="PANTHER" id="PTHR45138">
    <property type="entry name" value="REGULATORY COMPONENTS OF SENSORY TRANSDUCTION SYSTEM"/>
    <property type="match status" value="1"/>
</dbReference>
<dbReference type="AlphaFoldDB" id="A0A9W6DFU6"/>
<dbReference type="InterPro" id="IPR029787">
    <property type="entry name" value="Nucleotide_cyclase"/>
</dbReference>
<dbReference type="GO" id="GO:0052621">
    <property type="term" value="F:diguanylate cyclase activity"/>
    <property type="evidence" value="ECO:0007669"/>
    <property type="project" value="TreeGrafter"/>
</dbReference>
<dbReference type="Gene3D" id="3.30.450.20">
    <property type="entry name" value="PAS domain"/>
    <property type="match status" value="2"/>
</dbReference>
<dbReference type="PANTHER" id="PTHR45138:SF9">
    <property type="entry name" value="DIGUANYLATE CYCLASE DGCM-RELATED"/>
    <property type="match status" value="1"/>
</dbReference>
<sequence length="492" mass="57137">MGGKFKSNLNFKIIIRSFIIVFIVFSLSSIFVYRQTAKKFHSNVTKEIRLESQLVNKDISDIFEKNKIILNTIEANEDIRIYLKEVTTRKDITTNILYKKIIKTFNNIIELNDGIDNIWIANEQANFYLDAHNNIDYKNYDIYKRPWRDLAANSTDVILTDTYTEYSNSKQVVSIVKAFREDSNIIGYMGININLEKIPKIMKNYIVGKKGMNFLINKNKEYIYSYVGDSQYDIDFKNELIDSISSIDNNCQEYKKIIYMNDTYYIYYKEIVLNNWGIIQLISEKDIDQDIREFLKIILIVFSIAATLLLLTIIFEGVSYKFNENKLKVQARTDSLTGSNNRSYFMELAVNEFNLAKKQNRQFNVLMLDIDYFKSVNDNYGHRIGDMVLENMARLSVKSLGKNAIFGRIGGEEFAAIIMDIGEMEAFIAAEDLRTKISEMDIDTHKGRISINVSIGLTSMKKNDLHLKDIIERADEAMYEAKKSGRNKVKIK</sequence>
<dbReference type="EMBL" id="BRLB01000005">
    <property type="protein sequence ID" value="GKX29793.1"/>
    <property type="molecule type" value="Genomic_DNA"/>
</dbReference>
<evidence type="ECO:0000259" key="2">
    <source>
        <dbReference type="PROSITE" id="PS50887"/>
    </source>
</evidence>
<dbReference type="InterPro" id="IPR000160">
    <property type="entry name" value="GGDEF_dom"/>
</dbReference>
<comment type="caution">
    <text evidence="3">The sequence shown here is derived from an EMBL/GenBank/DDBJ whole genome shotgun (WGS) entry which is preliminary data.</text>
</comment>
<name>A0A9W6DFU6_9FIRM</name>
<dbReference type="FunFam" id="3.30.70.270:FF:000001">
    <property type="entry name" value="Diguanylate cyclase domain protein"/>
    <property type="match status" value="1"/>
</dbReference>
<dbReference type="PROSITE" id="PS50887">
    <property type="entry name" value="GGDEF"/>
    <property type="match status" value="1"/>
</dbReference>
<dbReference type="Proteomes" id="UP001144256">
    <property type="component" value="Unassembled WGS sequence"/>
</dbReference>
<feature type="transmembrane region" description="Helical" evidence="1">
    <location>
        <begin position="13"/>
        <end position="33"/>
    </location>
</feature>
<dbReference type="SMART" id="SM00267">
    <property type="entry name" value="GGDEF"/>
    <property type="match status" value="1"/>
</dbReference>
<dbReference type="CDD" id="cd01949">
    <property type="entry name" value="GGDEF"/>
    <property type="match status" value="1"/>
</dbReference>
<proteinExistence type="predicted"/>
<keyword evidence="1" id="KW-0472">Membrane</keyword>
<keyword evidence="4" id="KW-1185">Reference proteome</keyword>
<dbReference type="InterPro" id="IPR050469">
    <property type="entry name" value="Diguanylate_Cyclase"/>
</dbReference>
<dbReference type="SUPFAM" id="SSF55073">
    <property type="entry name" value="Nucleotide cyclase"/>
    <property type="match status" value="1"/>
</dbReference>
<dbReference type="InterPro" id="IPR043128">
    <property type="entry name" value="Rev_trsase/Diguanyl_cyclase"/>
</dbReference>
<dbReference type="NCBIfam" id="TIGR00254">
    <property type="entry name" value="GGDEF"/>
    <property type="match status" value="1"/>
</dbReference>
<gene>
    <name evidence="3" type="ORF">SH1V18_22730</name>
</gene>
<feature type="transmembrane region" description="Helical" evidence="1">
    <location>
        <begin position="294"/>
        <end position="315"/>
    </location>
</feature>
<evidence type="ECO:0000256" key="1">
    <source>
        <dbReference type="SAM" id="Phobius"/>
    </source>
</evidence>
<dbReference type="Pfam" id="PF22673">
    <property type="entry name" value="MCP-like_PDC_1"/>
    <property type="match status" value="1"/>
</dbReference>
<feature type="domain" description="GGDEF" evidence="2">
    <location>
        <begin position="361"/>
        <end position="492"/>
    </location>
</feature>
<accession>A0A9W6DFU6</accession>
<evidence type="ECO:0000313" key="4">
    <source>
        <dbReference type="Proteomes" id="UP001144256"/>
    </source>
</evidence>
<organism evidence="3 4">
    <name type="scientific">Vallitalea longa</name>
    <dbReference type="NCBI Taxonomy" id="2936439"/>
    <lineage>
        <taxon>Bacteria</taxon>
        <taxon>Bacillati</taxon>
        <taxon>Bacillota</taxon>
        <taxon>Clostridia</taxon>
        <taxon>Lachnospirales</taxon>
        <taxon>Vallitaleaceae</taxon>
        <taxon>Vallitalea</taxon>
    </lineage>
</organism>
<dbReference type="RefSeq" id="WP_281815463.1">
    <property type="nucleotide sequence ID" value="NZ_BRLB01000005.1"/>
</dbReference>
<dbReference type="Pfam" id="PF00990">
    <property type="entry name" value="GGDEF"/>
    <property type="match status" value="1"/>
</dbReference>
<reference evidence="3" key="1">
    <citation type="submission" date="2022-06" db="EMBL/GenBank/DDBJ databases">
        <title>Vallitalea longa sp. nov., an anaerobic bacterium isolated from marine sediment.</title>
        <authorList>
            <person name="Hirano S."/>
            <person name="Terahara T."/>
            <person name="Mori K."/>
            <person name="Hamada M."/>
            <person name="Matsumoto R."/>
            <person name="Kobayashi T."/>
        </authorList>
    </citation>
    <scope>NUCLEOTIDE SEQUENCE</scope>
    <source>
        <strain evidence="3">SH18-1</strain>
    </source>
</reference>
<keyword evidence="1" id="KW-1133">Transmembrane helix</keyword>
<protein>
    <recommendedName>
        <fullName evidence="2">GGDEF domain-containing protein</fullName>
    </recommendedName>
</protein>
<dbReference type="SUPFAM" id="SSF103190">
    <property type="entry name" value="Sensory domain-like"/>
    <property type="match status" value="1"/>
</dbReference>